<dbReference type="Proteomes" id="UP000474159">
    <property type="component" value="Unassembled WGS sequence"/>
</dbReference>
<dbReference type="PANTHER" id="PTHR32328:SF0">
    <property type="entry name" value="L-SERYL-TRNA(SEC) SELENIUM TRANSFERASE"/>
    <property type="match status" value="1"/>
</dbReference>
<accession>A0A6L3T2L9</accession>
<dbReference type="Gene3D" id="3.40.640.10">
    <property type="entry name" value="Type I PLP-dependent aspartate aminotransferase-like (Major domain)"/>
    <property type="match status" value="1"/>
</dbReference>
<keyword evidence="4 8" id="KW-0663">Pyridoxal phosphate</keyword>
<keyword evidence="13" id="KW-1185">Reference proteome</keyword>
<evidence type="ECO:0000256" key="3">
    <source>
        <dbReference type="ARBA" id="ARBA00022679"/>
    </source>
</evidence>
<keyword evidence="6 8" id="KW-0711">Selenium</keyword>
<feature type="region of interest" description="Disordered" evidence="10">
    <location>
        <begin position="1"/>
        <end position="31"/>
    </location>
</feature>
<dbReference type="InterPro" id="IPR015421">
    <property type="entry name" value="PyrdxlP-dep_Trfase_major"/>
</dbReference>
<name>A0A6L3T2L9_9HYPH</name>
<evidence type="ECO:0000256" key="6">
    <source>
        <dbReference type="ARBA" id="ARBA00023266"/>
    </source>
</evidence>
<feature type="domain" description="L-seryl-tRNA selenium transferase N-terminal" evidence="11">
    <location>
        <begin position="31"/>
        <end position="66"/>
    </location>
</feature>
<dbReference type="GO" id="GO:0001514">
    <property type="term" value="P:selenocysteine incorporation"/>
    <property type="evidence" value="ECO:0007669"/>
    <property type="project" value="UniProtKB-UniRule"/>
</dbReference>
<reference evidence="12 13" key="1">
    <citation type="submission" date="2019-09" db="EMBL/GenBank/DDBJ databases">
        <title>YIM 48816 draft genome.</title>
        <authorList>
            <person name="Jiang L."/>
        </authorList>
    </citation>
    <scope>NUCLEOTIDE SEQUENCE [LARGE SCALE GENOMIC DNA]</scope>
    <source>
        <strain evidence="12 13">YIM 48816</strain>
    </source>
</reference>
<dbReference type="AlphaFoldDB" id="A0A6L3T2L9"/>
<dbReference type="InterPro" id="IPR004534">
    <property type="entry name" value="SelA_trans"/>
</dbReference>
<proteinExistence type="inferred from homology"/>
<dbReference type="InterPro" id="IPR015424">
    <property type="entry name" value="PyrdxlP-dep_Trfase"/>
</dbReference>
<dbReference type="Gene3D" id="3.90.1150.180">
    <property type="match status" value="1"/>
</dbReference>
<dbReference type="GO" id="GO:0005737">
    <property type="term" value="C:cytoplasm"/>
    <property type="evidence" value="ECO:0007669"/>
    <property type="project" value="UniProtKB-SubCell"/>
</dbReference>
<dbReference type="GO" id="GO:0001717">
    <property type="term" value="P:conversion of seryl-tRNAsec to selenocys-tRNAsec"/>
    <property type="evidence" value="ECO:0007669"/>
    <property type="project" value="UniProtKB-UniRule"/>
</dbReference>
<protein>
    <recommendedName>
        <fullName evidence="8">L-seryl-tRNA(Sec) selenium transferase</fullName>
        <ecNumber evidence="8">2.9.1.1</ecNumber>
    </recommendedName>
    <alternativeName>
        <fullName evidence="8">Selenocysteine synthase</fullName>
        <shortName evidence="8">Sec synthase</shortName>
    </alternativeName>
    <alternativeName>
        <fullName evidence="8">Selenocysteinyl-tRNA(Sec) synthase</fullName>
    </alternativeName>
</protein>
<organism evidence="12 13">
    <name type="scientific">Methylobacterium soli</name>
    <dbReference type="NCBI Taxonomy" id="553447"/>
    <lineage>
        <taxon>Bacteria</taxon>
        <taxon>Pseudomonadati</taxon>
        <taxon>Pseudomonadota</taxon>
        <taxon>Alphaproteobacteria</taxon>
        <taxon>Hyphomicrobiales</taxon>
        <taxon>Methylobacteriaceae</taxon>
        <taxon>Methylobacterium</taxon>
    </lineage>
</organism>
<dbReference type="EC" id="2.9.1.1" evidence="8"/>
<dbReference type="InterPro" id="IPR025862">
    <property type="entry name" value="SelA_trans_N_dom"/>
</dbReference>
<comment type="function">
    <text evidence="8">Converts seryl-tRNA(Sec) to selenocysteinyl-tRNA(Sec) required for selenoprotein biosynthesis.</text>
</comment>
<dbReference type="UniPathway" id="UPA00906">
    <property type="reaction ID" value="UER00896"/>
</dbReference>
<comment type="similarity">
    <text evidence="7 8">Belongs to the SelA family.</text>
</comment>
<dbReference type="HAMAP" id="MF_00423">
    <property type="entry name" value="SelA"/>
    <property type="match status" value="1"/>
</dbReference>
<comment type="catalytic activity">
    <reaction evidence="8">
        <text>L-seryl-tRNA(Sec) + selenophosphate + H(+) = L-selenocysteinyl-tRNA(Sec) + phosphate</text>
        <dbReference type="Rhea" id="RHEA:22728"/>
        <dbReference type="Rhea" id="RHEA-COMP:9742"/>
        <dbReference type="Rhea" id="RHEA-COMP:9743"/>
        <dbReference type="ChEBI" id="CHEBI:15378"/>
        <dbReference type="ChEBI" id="CHEBI:16144"/>
        <dbReference type="ChEBI" id="CHEBI:43474"/>
        <dbReference type="ChEBI" id="CHEBI:78533"/>
        <dbReference type="ChEBI" id="CHEBI:78573"/>
        <dbReference type="EC" id="2.9.1.1"/>
    </reaction>
</comment>
<dbReference type="GO" id="GO:0004125">
    <property type="term" value="F:L-seryl-tRNA(Sec) selenium transferase activity"/>
    <property type="evidence" value="ECO:0007669"/>
    <property type="project" value="UniProtKB-UniRule"/>
</dbReference>
<keyword evidence="2 8" id="KW-0963">Cytoplasm</keyword>
<dbReference type="Pfam" id="PF12390">
    <property type="entry name" value="Se-cys_synth_N"/>
    <property type="match status" value="1"/>
</dbReference>
<dbReference type="SUPFAM" id="SSF53383">
    <property type="entry name" value="PLP-dependent transferases"/>
    <property type="match status" value="1"/>
</dbReference>
<keyword evidence="5 8" id="KW-0648">Protein biosynthesis</keyword>
<comment type="subcellular location">
    <subcellularLocation>
        <location evidence="8">Cytoplasm</location>
    </subcellularLocation>
</comment>
<comment type="caution">
    <text evidence="12">The sequence shown here is derived from an EMBL/GenBank/DDBJ whole genome shotgun (WGS) entry which is preliminary data.</text>
</comment>
<evidence type="ECO:0000256" key="2">
    <source>
        <dbReference type="ARBA" id="ARBA00022490"/>
    </source>
</evidence>
<evidence type="ECO:0000259" key="11">
    <source>
        <dbReference type="Pfam" id="PF12390"/>
    </source>
</evidence>
<dbReference type="NCBIfam" id="TIGR00474">
    <property type="entry name" value="selA"/>
    <property type="match status" value="1"/>
</dbReference>
<evidence type="ECO:0000313" key="13">
    <source>
        <dbReference type="Proteomes" id="UP000474159"/>
    </source>
</evidence>
<dbReference type="EMBL" id="VZZK01000003">
    <property type="protein sequence ID" value="KAB1080982.1"/>
    <property type="molecule type" value="Genomic_DNA"/>
</dbReference>
<comment type="cofactor">
    <cofactor evidence="1 8 9">
        <name>pyridoxal 5'-phosphate</name>
        <dbReference type="ChEBI" id="CHEBI:597326"/>
    </cofactor>
</comment>
<dbReference type="Pfam" id="PF03841">
    <property type="entry name" value="SelA"/>
    <property type="match status" value="1"/>
</dbReference>
<evidence type="ECO:0000256" key="8">
    <source>
        <dbReference type="HAMAP-Rule" id="MF_00423"/>
    </source>
</evidence>
<dbReference type="OrthoDB" id="9787096at2"/>
<keyword evidence="3 8" id="KW-0808">Transferase</keyword>
<dbReference type="RefSeq" id="WP_150997703.1">
    <property type="nucleotide sequence ID" value="NZ_BPQY01000024.1"/>
</dbReference>
<dbReference type="InterPro" id="IPR018319">
    <property type="entry name" value="SelA-like"/>
</dbReference>
<evidence type="ECO:0000256" key="9">
    <source>
        <dbReference type="PIRSR" id="PIRSR618319-50"/>
    </source>
</evidence>
<gene>
    <name evidence="8" type="primary">selA</name>
    <name evidence="12" type="ORF">F6X53_04730</name>
</gene>
<evidence type="ECO:0000256" key="1">
    <source>
        <dbReference type="ARBA" id="ARBA00001933"/>
    </source>
</evidence>
<evidence type="ECO:0000313" key="12">
    <source>
        <dbReference type="EMBL" id="KAB1080982.1"/>
    </source>
</evidence>
<dbReference type="PANTHER" id="PTHR32328">
    <property type="entry name" value="L-SERYL-TRNA(SEC) SELENIUM TRANSFERASE"/>
    <property type="match status" value="1"/>
</dbReference>
<evidence type="ECO:0000256" key="5">
    <source>
        <dbReference type="ARBA" id="ARBA00022917"/>
    </source>
</evidence>
<evidence type="ECO:0000256" key="4">
    <source>
        <dbReference type="ARBA" id="ARBA00022898"/>
    </source>
</evidence>
<evidence type="ECO:0000256" key="7">
    <source>
        <dbReference type="ARBA" id="ARBA00044507"/>
    </source>
</evidence>
<comment type="pathway">
    <text evidence="8">Aminoacyl-tRNA biosynthesis; selenocysteinyl-tRNA(Sec) biosynthesis; selenocysteinyl-tRNA(Sec) from L-seryl-tRNA(Sec) (bacterial route): step 1/1.</text>
</comment>
<evidence type="ECO:0000256" key="10">
    <source>
        <dbReference type="SAM" id="MobiDB-lite"/>
    </source>
</evidence>
<feature type="modified residue" description="N6-(pyridoxal phosphate)lysine" evidence="8 9">
    <location>
        <position position="308"/>
    </location>
</feature>
<sequence length="485" mass="51670">MSEVVSPGEGERALQDPPDDDGGPPARRRPPAVERLLGHGTASSWVVQHGRIALTGAIRAVLDEIRAGAEPVPDDAEIVARAAARLDAAARPSLRQVFNLTGTVLHTNLGRAILPEEAVVAVAAAMTGATNLEFDLASGERGERDSHVEALICRLTGAEAALVVNNNAAAVLLVLDALALRREVIVSRGELVEIGGSFRVPDVMARAGCRLREVGTTNRTHLADYADAIGPRTGLVMKVHPSNYEIRGFASQPPEAELHRLCIARGVPLASDLGSGSLIDLAAYGLPPEPTVRQALAYCDLVTFSGDKLLGGVQCGLVVGRADLVAKARRNPLKRALRVDKMTYAALEAVLRLYEHPEQLRRRLPTLRLLTRPRDEIEAQARRLLPEVARRLQGRAEVALSSCASQIGSGALPIDTLPSACLTLRRPASDGTRRGGGAWLKRLGADLRALPVPIIGRVAHDALQLDLRTLEDEAGFLASLDALAC</sequence>